<accession>A0A2A2LU76</accession>
<comment type="caution">
    <text evidence="1">The sequence shown here is derived from an EMBL/GenBank/DDBJ whole genome shotgun (WGS) entry which is preliminary data.</text>
</comment>
<keyword evidence="2" id="KW-1185">Reference proteome</keyword>
<gene>
    <name evidence="1" type="ORF">WR25_01792</name>
</gene>
<sequence length="110" mass="12337">MPMNIEELIPMGMHNIAKRMTDNLQLFTGITSMANNVVRVSRDLIGSARNVADAMGLGVMERIHKRAAGFEEVGRRFKGSRTSHKIEKKSARELKDTILEFTRQLGIAPQ</sequence>
<organism evidence="1 2">
    <name type="scientific">Diploscapter pachys</name>
    <dbReference type="NCBI Taxonomy" id="2018661"/>
    <lineage>
        <taxon>Eukaryota</taxon>
        <taxon>Metazoa</taxon>
        <taxon>Ecdysozoa</taxon>
        <taxon>Nematoda</taxon>
        <taxon>Chromadorea</taxon>
        <taxon>Rhabditida</taxon>
        <taxon>Rhabditina</taxon>
        <taxon>Rhabditomorpha</taxon>
        <taxon>Rhabditoidea</taxon>
        <taxon>Rhabditidae</taxon>
        <taxon>Diploscapter</taxon>
    </lineage>
</organism>
<evidence type="ECO:0000313" key="1">
    <source>
        <dbReference type="EMBL" id="PAV89575.1"/>
    </source>
</evidence>
<dbReference type="Proteomes" id="UP000218231">
    <property type="component" value="Unassembled WGS sequence"/>
</dbReference>
<reference evidence="1 2" key="1">
    <citation type="journal article" date="2017" name="Curr. Biol.">
        <title>Genome architecture and evolution of a unichromosomal asexual nematode.</title>
        <authorList>
            <person name="Fradin H."/>
            <person name="Zegar C."/>
            <person name="Gutwein M."/>
            <person name="Lucas J."/>
            <person name="Kovtun M."/>
            <person name="Corcoran D."/>
            <person name="Baugh L.R."/>
            <person name="Kiontke K."/>
            <person name="Gunsalus K."/>
            <person name="Fitch D.H."/>
            <person name="Piano F."/>
        </authorList>
    </citation>
    <scope>NUCLEOTIDE SEQUENCE [LARGE SCALE GENOMIC DNA]</scope>
    <source>
        <strain evidence="1">PF1309</strain>
    </source>
</reference>
<name>A0A2A2LU76_9BILA</name>
<dbReference type="AlphaFoldDB" id="A0A2A2LU76"/>
<protein>
    <submittedName>
        <fullName evidence="1">Uncharacterized protein</fullName>
    </submittedName>
</protein>
<dbReference type="EMBL" id="LIAE01006442">
    <property type="protein sequence ID" value="PAV89575.1"/>
    <property type="molecule type" value="Genomic_DNA"/>
</dbReference>
<proteinExistence type="predicted"/>
<evidence type="ECO:0000313" key="2">
    <source>
        <dbReference type="Proteomes" id="UP000218231"/>
    </source>
</evidence>